<organism evidence="2 3">
    <name type="scientific">Trema orientale</name>
    <name type="common">Charcoal tree</name>
    <name type="synonym">Celtis orientalis</name>
    <dbReference type="NCBI Taxonomy" id="63057"/>
    <lineage>
        <taxon>Eukaryota</taxon>
        <taxon>Viridiplantae</taxon>
        <taxon>Streptophyta</taxon>
        <taxon>Embryophyta</taxon>
        <taxon>Tracheophyta</taxon>
        <taxon>Spermatophyta</taxon>
        <taxon>Magnoliopsida</taxon>
        <taxon>eudicotyledons</taxon>
        <taxon>Gunneridae</taxon>
        <taxon>Pentapetalae</taxon>
        <taxon>rosids</taxon>
        <taxon>fabids</taxon>
        <taxon>Rosales</taxon>
        <taxon>Cannabaceae</taxon>
        <taxon>Trema</taxon>
    </lineage>
</organism>
<gene>
    <name evidence="2" type="ORF">TorRG33x02_180300</name>
</gene>
<comment type="caution">
    <text evidence="2">The sequence shown here is derived from an EMBL/GenBank/DDBJ whole genome shotgun (WGS) entry which is preliminary data.</text>
</comment>
<reference evidence="3" key="1">
    <citation type="submission" date="2016-06" db="EMBL/GenBank/DDBJ databases">
        <title>Parallel loss of symbiosis genes in relatives of nitrogen-fixing non-legume Parasponia.</title>
        <authorList>
            <person name="Van Velzen R."/>
            <person name="Holmer R."/>
            <person name="Bu F."/>
            <person name="Rutten L."/>
            <person name="Van Zeijl A."/>
            <person name="Liu W."/>
            <person name="Santuari L."/>
            <person name="Cao Q."/>
            <person name="Sharma T."/>
            <person name="Shen D."/>
            <person name="Roswanjaya Y."/>
            <person name="Wardhani T."/>
            <person name="Kalhor M.S."/>
            <person name="Jansen J."/>
            <person name="Van den Hoogen J."/>
            <person name="Gungor B."/>
            <person name="Hartog M."/>
            <person name="Hontelez J."/>
            <person name="Verver J."/>
            <person name="Yang W.-C."/>
            <person name="Schijlen E."/>
            <person name="Repin R."/>
            <person name="Schilthuizen M."/>
            <person name="Schranz E."/>
            <person name="Heidstra R."/>
            <person name="Miyata K."/>
            <person name="Fedorova E."/>
            <person name="Kohlen W."/>
            <person name="Bisseling T."/>
            <person name="Smit S."/>
            <person name="Geurts R."/>
        </authorList>
    </citation>
    <scope>NUCLEOTIDE SEQUENCE [LARGE SCALE GENOMIC DNA]</scope>
    <source>
        <strain evidence="3">cv. RG33-2</strain>
    </source>
</reference>
<dbReference type="Proteomes" id="UP000237000">
    <property type="component" value="Unassembled WGS sequence"/>
</dbReference>
<keyword evidence="3" id="KW-1185">Reference proteome</keyword>
<feature type="region of interest" description="Disordered" evidence="1">
    <location>
        <begin position="48"/>
        <end position="87"/>
    </location>
</feature>
<accession>A0A2P5EKS3</accession>
<name>A0A2P5EKS3_TREOI</name>
<feature type="compositionally biased region" description="Basic and acidic residues" evidence="1">
    <location>
        <begin position="66"/>
        <end position="75"/>
    </location>
</feature>
<evidence type="ECO:0000256" key="1">
    <source>
        <dbReference type="SAM" id="MobiDB-lite"/>
    </source>
</evidence>
<feature type="compositionally biased region" description="Basic residues" evidence="1">
    <location>
        <begin position="48"/>
        <end position="65"/>
    </location>
</feature>
<proteinExistence type="predicted"/>
<protein>
    <submittedName>
        <fullName evidence="2">Uncharacterized protein</fullName>
    </submittedName>
</protein>
<dbReference type="EMBL" id="JXTC01000136">
    <property type="protein sequence ID" value="PON86156.1"/>
    <property type="molecule type" value="Genomic_DNA"/>
</dbReference>
<evidence type="ECO:0000313" key="2">
    <source>
        <dbReference type="EMBL" id="PON86156.1"/>
    </source>
</evidence>
<dbReference type="AlphaFoldDB" id="A0A2P5EKS3"/>
<sequence>MKTAVNYSKVEEDLTYVENVRSEFRRLKPLSFVLERRPEQDLTSMALKLRKQRKKKRKKGFSRNLKRNEEEEANLKKKKSKLEDPIPTLPTMLKTSIYIGSSSHGGGWRGRWYDQSL</sequence>
<dbReference type="InParanoid" id="A0A2P5EKS3"/>
<evidence type="ECO:0000313" key="3">
    <source>
        <dbReference type="Proteomes" id="UP000237000"/>
    </source>
</evidence>